<evidence type="ECO:0000259" key="4">
    <source>
        <dbReference type="Pfam" id="PF08545"/>
    </source>
</evidence>
<dbReference type="InterPro" id="IPR013747">
    <property type="entry name" value="ACP_syn_III_C"/>
</dbReference>
<feature type="domain" description="Beta-ketoacyl-[acyl-carrier-protein] synthase III C-terminal" evidence="3">
    <location>
        <begin position="244"/>
        <end position="332"/>
    </location>
</feature>
<feature type="domain" description="Beta-ketoacyl-[acyl-carrier-protein] synthase III N-terminal" evidence="4">
    <location>
        <begin position="107"/>
        <end position="188"/>
    </location>
</feature>
<dbReference type="Proteomes" id="UP000184334">
    <property type="component" value="Unassembled WGS sequence"/>
</dbReference>
<dbReference type="SUPFAM" id="SSF53901">
    <property type="entry name" value="Thiolase-like"/>
    <property type="match status" value="2"/>
</dbReference>
<dbReference type="Gene3D" id="3.40.47.10">
    <property type="match status" value="1"/>
</dbReference>
<gene>
    <name evidence="5" type="ORF">SAMN02745164_01390</name>
</gene>
<dbReference type="RefSeq" id="WP_072864847.1">
    <property type="nucleotide sequence ID" value="NZ_FQUI01000021.1"/>
</dbReference>
<evidence type="ECO:0000313" key="5">
    <source>
        <dbReference type="EMBL" id="SHE90748.1"/>
    </source>
</evidence>
<evidence type="ECO:0000256" key="1">
    <source>
        <dbReference type="ARBA" id="ARBA00022679"/>
    </source>
</evidence>
<dbReference type="AlphaFoldDB" id="A0A1M4XB23"/>
<evidence type="ECO:0000256" key="2">
    <source>
        <dbReference type="ARBA" id="ARBA00023315"/>
    </source>
</evidence>
<accession>A0A1M4XB23</accession>
<sequence length="337" mass="37302">MNVGILSIGIYLPESFITAEEISEKTKIPVDVIKEKFGVIKKPIPGPKDTTSYMGIKAAQQAIERAGIKSEDIDLVIWNGGQHKDYPCWLAGLKIADVLGAKNAWSFDMEAMCGSMMSAMEVARSMMLANEDLKIVLLVSGYRNGDLINYNVKETSFMFDIGAGGAAMILKKDYNENVILGTAFKGDGSFSEDCVVEVGGTKNWPMKKEDVEKFHFVVKDAESFKEKLKKKTMPNFYYVIDKALEKSNLERKDIDYLAILHFKRSAHLSVLDELGLKKSQSTYLEEYGHIGQNDQVLSIELGLKSGKIKSGDKVVLVGAGLGFVWASAVVHWGKYEG</sequence>
<reference evidence="5" key="1">
    <citation type="submission" date="2016-11" db="EMBL/GenBank/DDBJ databases">
        <authorList>
            <person name="Varghese N."/>
            <person name="Submissions S."/>
        </authorList>
    </citation>
    <scope>NUCLEOTIDE SEQUENCE [LARGE SCALE GENOMIC DNA]</scope>
    <source>
        <strain evidence="5">DSM 16785</strain>
    </source>
</reference>
<dbReference type="GO" id="GO:0004315">
    <property type="term" value="F:3-oxoacyl-[acyl-carrier-protein] synthase activity"/>
    <property type="evidence" value="ECO:0007669"/>
    <property type="project" value="InterPro"/>
</dbReference>
<keyword evidence="6" id="KW-1185">Reference proteome</keyword>
<keyword evidence="1" id="KW-0808">Transferase</keyword>
<dbReference type="STRING" id="1122195.SAMN02745164_01390"/>
<comment type="caution">
    <text evidence="5">The sequence shown here is derived from an EMBL/GenBank/DDBJ whole genome shotgun (WGS) entry which is preliminary data.</text>
</comment>
<organism evidence="5 6">
    <name type="scientific">Marinitoga hydrogenitolerans (strain DSM 16785 / JCM 12826 / AT1271)</name>
    <dbReference type="NCBI Taxonomy" id="1122195"/>
    <lineage>
        <taxon>Bacteria</taxon>
        <taxon>Thermotogati</taxon>
        <taxon>Thermotogota</taxon>
        <taxon>Thermotogae</taxon>
        <taxon>Petrotogales</taxon>
        <taxon>Petrotogaceae</taxon>
        <taxon>Marinitoga</taxon>
    </lineage>
</organism>
<keyword evidence="2" id="KW-0012">Acyltransferase</keyword>
<dbReference type="PANTHER" id="PTHR34069">
    <property type="entry name" value="3-OXOACYL-[ACYL-CARRIER-PROTEIN] SYNTHASE 3"/>
    <property type="match status" value="1"/>
</dbReference>
<dbReference type="Pfam" id="PF08545">
    <property type="entry name" value="ACP_syn_III"/>
    <property type="match status" value="1"/>
</dbReference>
<dbReference type="InterPro" id="IPR016039">
    <property type="entry name" value="Thiolase-like"/>
</dbReference>
<dbReference type="OrthoDB" id="9786707at2"/>
<dbReference type="NCBIfam" id="NF005308">
    <property type="entry name" value="PRK06840.1"/>
    <property type="match status" value="1"/>
</dbReference>
<evidence type="ECO:0000259" key="3">
    <source>
        <dbReference type="Pfam" id="PF08541"/>
    </source>
</evidence>
<dbReference type="GO" id="GO:0006633">
    <property type="term" value="P:fatty acid biosynthetic process"/>
    <property type="evidence" value="ECO:0007669"/>
    <property type="project" value="InterPro"/>
</dbReference>
<protein>
    <submittedName>
        <fullName evidence="5">3-oxoacyl-[acyl-carrier-protein] synthase-3</fullName>
    </submittedName>
</protein>
<dbReference type="Pfam" id="PF08541">
    <property type="entry name" value="ACP_syn_III_C"/>
    <property type="match status" value="1"/>
</dbReference>
<dbReference type="PANTHER" id="PTHR34069:SF2">
    <property type="entry name" value="BETA-KETOACYL-[ACYL-CARRIER-PROTEIN] SYNTHASE III"/>
    <property type="match status" value="1"/>
</dbReference>
<evidence type="ECO:0000313" key="6">
    <source>
        <dbReference type="Proteomes" id="UP000184334"/>
    </source>
</evidence>
<name>A0A1M4XB23_MARH1</name>
<dbReference type="EMBL" id="FQUI01000021">
    <property type="protein sequence ID" value="SHE90748.1"/>
    <property type="molecule type" value="Genomic_DNA"/>
</dbReference>
<dbReference type="InterPro" id="IPR013751">
    <property type="entry name" value="ACP_syn_III_N"/>
</dbReference>
<dbReference type="GO" id="GO:0044550">
    <property type="term" value="P:secondary metabolite biosynthetic process"/>
    <property type="evidence" value="ECO:0007669"/>
    <property type="project" value="TreeGrafter"/>
</dbReference>
<proteinExistence type="predicted"/>